<evidence type="ECO:0000256" key="3">
    <source>
        <dbReference type="ARBA" id="ARBA00022475"/>
    </source>
</evidence>
<keyword evidence="2" id="KW-0813">Transport</keyword>
<dbReference type="SUPFAM" id="SSF55604">
    <property type="entry name" value="Glucose permease domain IIB"/>
    <property type="match status" value="1"/>
</dbReference>
<evidence type="ECO:0000256" key="1">
    <source>
        <dbReference type="ARBA" id="ARBA00004651"/>
    </source>
</evidence>
<dbReference type="Gene3D" id="2.70.70.10">
    <property type="entry name" value="Glucose Permease (Domain IIA)"/>
    <property type="match status" value="1"/>
</dbReference>
<dbReference type="PROSITE" id="PS51103">
    <property type="entry name" value="PTS_EIIC_TYPE_1"/>
    <property type="match status" value="1"/>
</dbReference>
<keyword evidence="5 16" id="KW-0808">Transferase</keyword>
<sequence>MKYEQLAKDIIKNVGGKENVNSLTHCVTRLRFKLKDEKKANTEVLKNMDGVVTVMQSGGQYQVVIGNHVPDVYEDVMVIGGFSTATSDETEQKTGVLNSLIDTISGIFAPALGVLAATGMIKGFNSLFLALGWILPNSGTYQLLNAIGDCFFYFFPIFLGYTAAKKFKLNHFVGMAIGAALVYPALSGLTAGEPLYTLFQGTIIESPVYITFLGIPVILMNYGSSVIPIILATYVASKVEKLFKKIIPDVVKAFLVPFCTLLVVGPLTFIVVGPVATWAGQLLGAGTIALYEFSPIITGLVIGGFWQVFVIFGLHWGLIPLAINNLVTLGYDPILALTFAASFAQTGVVLAIMLKTKNKKLKSLSVPAVISGIFGVTEPAIYGITLPRKKPFILSCIVASIGGAIIGWAGSVMYIMGGLGIFGIPSYVNPKSGLDKGFYAAITSFIIAFILGFVVMYFSKFEDDEVTPENKEEKKEETLVKQEVIGSPLKGKVIALSEVKDEAFSKGVLGKGIGIEPSEGKVVAPADGVLTTLFPTGHAMGITTDNGAEILIHVGMDTVQLEGKYFTPKFKQGDRVKIGDVILEFDKKAIEEEGYSVTTPVVITNSDNYLDVIETDKVNINYKGELLTVVI</sequence>
<keyword evidence="4" id="KW-0762">Sugar transport</keyword>
<dbReference type="InterPro" id="IPR001127">
    <property type="entry name" value="PTS_EIIA_1_perm"/>
</dbReference>
<dbReference type="PROSITE" id="PS51093">
    <property type="entry name" value="PTS_EIIA_TYPE_1"/>
    <property type="match status" value="1"/>
</dbReference>
<dbReference type="InterPro" id="IPR001996">
    <property type="entry name" value="PTS_IIB_1"/>
</dbReference>
<dbReference type="PROSITE" id="PS00371">
    <property type="entry name" value="PTS_EIIA_TYPE_1_HIS"/>
    <property type="match status" value="1"/>
</dbReference>
<evidence type="ECO:0000259" key="15">
    <source>
        <dbReference type="PROSITE" id="PS51103"/>
    </source>
</evidence>
<name>A0ABT4CT20_9CLOT</name>
<feature type="transmembrane region" description="Helical" evidence="12">
    <location>
        <begin position="209"/>
        <end position="232"/>
    </location>
</feature>
<evidence type="ECO:0000256" key="11">
    <source>
        <dbReference type="PROSITE-ProRule" id="PRU00421"/>
    </source>
</evidence>
<feature type="transmembrane region" description="Helical" evidence="12">
    <location>
        <begin position="334"/>
        <end position="354"/>
    </location>
</feature>
<dbReference type="InterPro" id="IPR003352">
    <property type="entry name" value="PTS_EIIC"/>
</dbReference>
<dbReference type="InterPro" id="IPR050558">
    <property type="entry name" value="PTS_Sugar-Specific_Components"/>
</dbReference>
<feature type="domain" description="PTS EIIA type-1" evidence="13">
    <location>
        <begin position="501"/>
        <end position="605"/>
    </location>
</feature>
<feature type="active site" description="Phosphocysteine intermediate; for EIIB activity" evidence="11">
    <location>
        <position position="26"/>
    </location>
</feature>
<protein>
    <submittedName>
        <fullName evidence="16">Beta-glucoside-specific PTS transporter subunit IIABC</fullName>
        <ecNumber evidence="16">2.7.1.-</ecNumber>
    </submittedName>
</protein>
<keyword evidence="9 12" id="KW-1133">Transmembrane helix</keyword>
<evidence type="ECO:0000256" key="10">
    <source>
        <dbReference type="ARBA" id="ARBA00023136"/>
    </source>
</evidence>
<evidence type="ECO:0000259" key="13">
    <source>
        <dbReference type="PROSITE" id="PS51093"/>
    </source>
</evidence>
<proteinExistence type="predicted"/>
<evidence type="ECO:0000256" key="4">
    <source>
        <dbReference type="ARBA" id="ARBA00022597"/>
    </source>
</evidence>
<keyword evidence="6" id="KW-0598">Phosphotransferase system</keyword>
<evidence type="ECO:0000256" key="9">
    <source>
        <dbReference type="ARBA" id="ARBA00022989"/>
    </source>
</evidence>
<evidence type="ECO:0000256" key="2">
    <source>
        <dbReference type="ARBA" id="ARBA00022448"/>
    </source>
</evidence>
<feature type="transmembrane region" description="Helical" evidence="12">
    <location>
        <begin position="437"/>
        <end position="458"/>
    </location>
</feature>
<dbReference type="Proteomes" id="UP001079657">
    <property type="component" value="Unassembled WGS sequence"/>
</dbReference>
<dbReference type="InterPro" id="IPR011055">
    <property type="entry name" value="Dup_hybrid_motif"/>
</dbReference>
<keyword evidence="3" id="KW-1003">Cell membrane</keyword>
<comment type="subcellular location">
    <subcellularLocation>
        <location evidence="1">Cell membrane</location>
        <topology evidence="1">Multi-pass membrane protein</topology>
    </subcellularLocation>
</comment>
<keyword evidence="7 12" id="KW-0812">Transmembrane</keyword>
<dbReference type="InterPro" id="IPR011297">
    <property type="entry name" value="PTS_IIABC_b_glu"/>
</dbReference>
<gene>
    <name evidence="16" type="ORF">OXH55_11145</name>
</gene>
<feature type="transmembrane region" description="Helical" evidence="12">
    <location>
        <begin position="392"/>
        <end position="417"/>
    </location>
</feature>
<dbReference type="RefSeq" id="WP_268050050.1">
    <property type="nucleotide sequence ID" value="NZ_JAPQES010000003.1"/>
</dbReference>
<feature type="domain" description="PTS EIIC type-1" evidence="15">
    <location>
        <begin position="102"/>
        <end position="472"/>
    </location>
</feature>
<dbReference type="Pfam" id="PF02378">
    <property type="entry name" value="PTS_EIIC"/>
    <property type="match status" value="1"/>
</dbReference>
<evidence type="ECO:0000256" key="7">
    <source>
        <dbReference type="ARBA" id="ARBA00022692"/>
    </source>
</evidence>
<evidence type="ECO:0000256" key="6">
    <source>
        <dbReference type="ARBA" id="ARBA00022683"/>
    </source>
</evidence>
<dbReference type="InterPro" id="IPR013013">
    <property type="entry name" value="PTS_EIIC_1"/>
</dbReference>
<keyword evidence="17" id="KW-1185">Reference proteome</keyword>
<feature type="transmembrane region" description="Helical" evidence="12">
    <location>
        <begin position="107"/>
        <end position="135"/>
    </location>
</feature>
<evidence type="ECO:0000313" key="16">
    <source>
        <dbReference type="EMBL" id="MCY6371191.1"/>
    </source>
</evidence>
<dbReference type="Pfam" id="PF00358">
    <property type="entry name" value="PTS_EIIA_1"/>
    <property type="match status" value="1"/>
</dbReference>
<feature type="transmembrane region" description="Helical" evidence="12">
    <location>
        <begin position="366"/>
        <end position="385"/>
    </location>
</feature>
<dbReference type="Gene3D" id="3.30.1360.60">
    <property type="entry name" value="Glucose permease domain IIB"/>
    <property type="match status" value="1"/>
</dbReference>
<feature type="transmembrane region" description="Helical" evidence="12">
    <location>
        <begin position="253"/>
        <end position="276"/>
    </location>
</feature>
<keyword evidence="8" id="KW-0418">Kinase</keyword>
<dbReference type="SUPFAM" id="SSF51261">
    <property type="entry name" value="Duplicated hybrid motif"/>
    <property type="match status" value="1"/>
</dbReference>
<dbReference type="PROSITE" id="PS51098">
    <property type="entry name" value="PTS_EIIB_TYPE_1"/>
    <property type="match status" value="1"/>
</dbReference>
<feature type="domain" description="PTS EIIB type-1" evidence="14">
    <location>
        <begin position="4"/>
        <end position="86"/>
    </location>
</feature>
<organism evidence="16 17">
    <name type="scientific">Clostridium ganghwense</name>
    <dbReference type="NCBI Taxonomy" id="312089"/>
    <lineage>
        <taxon>Bacteria</taxon>
        <taxon>Bacillati</taxon>
        <taxon>Bacillota</taxon>
        <taxon>Clostridia</taxon>
        <taxon>Eubacteriales</taxon>
        <taxon>Clostridiaceae</taxon>
        <taxon>Clostridium</taxon>
    </lineage>
</organism>
<feature type="transmembrane region" description="Helical" evidence="12">
    <location>
        <begin position="141"/>
        <end position="162"/>
    </location>
</feature>
<evidence type="ECO:0000256" key="12">
    <source>
        <dbReference type="SAM" id="Phobius"/>
    </source>
</evidence>
<dbReference type="GO" id="GO:0016740">
    <property type="term" value="F:transferase activity"/>
    <property type="evidence" value="ECO:0007669"/>
    <property type="project" value="UniProtKB-KW"/>
</dbReference>
<keyword evidence="10 12" id="KW-0472">Membrane</keyword>
<dbReference type="PROSITE" id="PS01035">
    <property type="entry name" value="PTS_EIIB_TYPE_1_CYS"/>
    <property type="match status" value="1"/>
</dbReference>
<dbReference type="InterPro" id="IPR018113">
    <property type="entry name" value="PTrfase_EIIB_Cys"/>
</dbReference>
<dbReference type="Pfam" id="PF00367">
    <property type="entry name" value="PTS_EIIB"/>
    <property type="match status" value="1"/>
</dbReference>
<dbReference type="InterPro" id="IPR036878">
    <property type="entry name" value="Glu_permease_IIB"/>
</dbReference>
<dbReference type="PANTHER" id="PTHR30175:SF1">
    <property type="entry name" value="PTS SYSTEM ARBUTIN-, CELLOBIOSE-, AND SALICIN-SPECIFIC EIIBC COMPONENT-RELATED"/>
    <property type="match status" value="1"/>
</dbReference>
<dbReference type="NCBIfam" id="TIGR00830">
    <property type="entry name" value="PTBA"/>
    <property type="match status" value="1"/>
</dbReference>
<reference evidence="16" key="1">
    <citation type="submission" date="2022-12" db="EMBL/GenBank/DDBJ databases">
        <authorList>
            <person name="Wang J."/>
        </authorList>
    </citation>
    <scope>NUCLEOTIDE SEQUENCE</scope>
    <source>
        <strain evidence="16">HY-42-06</strain>
    </source>
</reference>
<dbReference type="NCBIfam" id="TIGR01995">
    <property type="entry name" value="PTS-II-ABC-beta"/>
    <property type="match status" value="1"/>
</dbReference>
<evidence type="ECO:0000256" key="5">
    <source>
        <dbReference type="ARBA" id="ARBA00022679"/>
    </source>
</evidence>
<accession>A0ABT4CT20</accession>
<dbReference type="PANTHER" id="PTHR30175">
    <property type="entry name" value="PHOSPHOTRANSFERASE SYSTEM TRANSPORT PROTEIN"/>
    <property type="match status" value="1"/>
</dbReference>
<evidence type="ECO:0000313" key="17">
    <source>
        <dbReference type="Proteomes" id="UP001079657"/>
    </source>
</evidence>
<dbReference type="EMBL" id="JAPQES010000003">
    <property type="protein sequence ID" value="MCY6371191.1"/>
    <property type="molecule type" value="Genomic_DNA"/>
</dbReference>
<evidence type="ECO:0000259" key="14">
    <source>
        <dbReference type="PROSITE" id="PS51098"/>
    </source>
</evidence>
<comment type="caution">
    <text evidence="16">The sequence shown here is derived from an EMBL/GenBank/DDBJ whole genome shotgun (WGS) entry which is preliminary data.</text>
</comment>
<feature type="transmembrane region" description="Helical" evidence="12">
    <location>
        <begin position="296"/>
        <end position="322"/>
    </location>
</feature>
<feature type="transmembrane region" description="Helical" evidence="12">
    <location>
        <begin position="169"/>
        <end position="189"/>
    </location>
</feature>
<dbReference type="EC" id="2.7.1.-" evidence="16"/>
<dbReference type="CDD" id="cd00212">
    <property type="entry name" value="PTS_IIB_glc"/>
    <property type="match status" value="1"/>
</dbReference>
<evidence type="ECO:0000256" key="8">
    <source>
        <dbReference type="ARBA" id="ARBA00022777"/>
    </source>
</evidence>